<sequence length="159" mass="16879">MKSISIVVSKGGTDIVPLVMNLERATALDALKFVQNVIELLDMEGLAAKEGRTLNHPLAGGVGALPVKNAAKLREVWAFFKDWAVADAERESAPLPAQAHGANCVPSLTEWQKQRVAETLSQFLLGGGDLSRLGRVRESLVRELAVLNAPGSMPVGNGA</sequence>
<name>A0ABT6AWX2_9BURK</name>
<evidence type="ECO:0000313" key="1">
    <source>
        <dbReference type="EMBL" id="MDF3837122.1"/>
    </source>
</evidence>
<accession>A0ABT6AWX2</accession>
<dbReference type="EMBL" id="JARJLM010000484">
    <property type="protein sequence ID" value="MDF3837122.1"/>
    <property type="molecule type" value="Genomic_DNA"/>
</dbReference>
<organism evidence="1 2">
    <name type="scientific">Cupriavidus basilensis</name>
    <dbReference type="NCBI Taxonomy" id="68895"/>
    <lineage>
        <taxon>Bacteria</taxon>
        <taxon>Pseudomonadati</taxon>
        <taxon>Pseudomonadota</taxon>
        <taxon>Betaproteobacteria</taxon>
        <taxon>Burkholderiales</taxon>
        <taxon>Burkholderiaceae</taxon>
        <taxon>Cupriavidus</taxon>
    </lineage>
</organism>
<dbReference type="Proteomes" id="UP001216674">
    <property type="component" value="Unassembled WGS sequence"/>
</dbReference>
<dbReference type="RefSeq" id="WP_276267411.1">
    <property type="nucleotide sequence ID" value="NZ_JARJLM010000484.1"/>
</dbReference>
<comment type="caution">
    <text evidence="1">The sequence shown here is derived from an EMBL/GenBank/DDBJ whole genome shotgun (WGS) entry which is preliminary data.</text>
</comment>
<reference evidence="1 2" key="1">
    <citation type="submission" date="2023-03" db="EMBL/GenBank/DDBJ databases">
        <title>Draft assemblies of triclosan tolerant bacteria isolated from returned activated sludge.</title>
        <authorList>
            <person name="Van Hamelsveld S."/>
        </authorList>
    </citation>
    <scope>NUCLEOTIDE SEQUENCE [LARGE SCALE GENOMIC DNA]</scope>
    <source>
        <strain evidence="1 2">GW210010_S58</strain>
    </source>
</reference>
<keyword evidence="2" id="KW-1185">Reference proteome</keyword>
<gene>
    <name evidence="1" type="ORF">P3W85_29825</name>
</gene>
<evidence type="ECO:0000313" key="2">
    <source>
        <dbReference type="Proteomes" id="UP001216674"/>
    </source>
</evidence>
<proteinExistence type="predicted"/>
<protein>
    <submittedName>
        <fullName evidence="1">Uncharacterized protein</fullName>
    </submittedName>
</protein>